<reference evidence="2 3" key="1">
    <citation type="submission" date="2021-05" db="EMBL/GenBank/DDBJ databases">
        <title>Novel Bacillus species.</title>
        <authorList>
            <person name="Liu G."/>
        </authorList>
    </citation>
    <scope>NUCLEOTIDE SEQUENCE [LARGE SCALE GENOMIC DNA]</scope>
    <source>
        <strain evidence="3">FJAT-49780</strain>
    </source>
</reference>
<protein>
    <submittedName>
        <fullName evidence="2">PepSY domain-containing protein</fullName>
    </submittedName>
</protein>
<name>A0A942TEK2_9BACI</name>
<dbReference type="EMBL" id="JAGYPG010000001">
    <property type="protein sequence ID" value="MBS4195072.1"/>
    <property type="molecule type" value="Genomic_DNA"/>
</dbReference>
<dbReference type="InterPro" id="IPR025711">
    <property type="entry name" value="PepSY"/>
</dbReference>
<keyword evidence="3" id="KW-1185">Reference proteome</keyword>
<dbReference type="AlphaFoldDB" id="A0A942TEK2"/>
<evidence type="ECO:0000313" key="3">
    <source>
        <dbReference type="Proteomes" id="UP000681414"/>
    </source>
</evidence>
<comment type="caution">
    <text evidence="2">The sequence shown here is derived from an EMBL/GenBank/DDBJ whole genome shotgun (WGS) entry which is preliminary data.</text>
</comment>
<gene>
    <name evidence="2" type="ORF">KHA97_08265</name>
</gene>
<sequence>MDWKSFFAGAAAGIVGGYCLSKKLNETMPLSGEEVLANVKRAFKKEGKIDGSWLQMKPEDYKKYAIKTKVYRGGISTRQDGERQQYEFIADAYTGSVLDINPI</sequence>
<organism evidence="2 3">
    <name type="scientific">Lederbergia citri</name>
    <dbReference type="NCBI Taxonomy" id="2833580"/>
    <lineage>
        <taxon>Bacteria</taxon>
        <taxon>Bacillati</taxon>
        <taxon>Bacillota</taxon>
        <taxon>Bacilli</taxon>
        <taxon>Bacillales</taxon>
        <taxon>Bacillaceae</taxon>
        <taxon>Lederbergia</taxon>
    </lineage>
</organism>
<evidence type="ECO:0000259" key="1">
    <source>
        <dbReference type="Pfam" id="PF03413"/>
    </source>
</evidence>
<dbReference type="Proteomes" id="UP000681414">
    <property type="component" value="Unassembled WGS sequence"/>
</dbReference>
<dbReference type="Pfam" id="PF03413">
    <property type="entry name" value="PepSY"/>
    <property type="match status" value="1"/>
</dbReference>
<feature type="domain" description="PepSY" evidence="1">
    <location>
        <begin position="29"/>
        <end position="100"/>
    </location>
</feature>
<evidence type="ECO:0000313" key="2">
    <source>
        <dbReference type="EMBL" id="MBS4195072.1"/>
    </source>
</evidence>
<accession>A0A942TEK2</accession>
<proteinExistence type="predicted"/>